<dbReference type="Proteomes" id="UP000094329">
    <property type="component" value="Unassembled WGS sequence"/>
</dbReference>
<dbReference type="PANTHER" id="PTHR11820:SF7">
    <property type="entry name" value="ACYLPYRUVASE FAHD1, MITOCHONDRIAL"/>
    <property type="match status" value="1"/>
</dbReference>
<dbReference type="InterPro" id="IPR036663">
    <property type="entry name" value="Fumarylacetoacetase_C_sf"/>
</dbReference>
<dbReference type="RefSeq" id="WP_069313240.1">
    <property type="nucleotide sequence ID" value="NZ_MDTU01000001.1"/>
</dbReference>
<protein>
    <recommendedName>
        <fullName evidence="2">Fumarylacetoacetase-like C-terminal domain-containing protein</fullName>
    </recommendedName>
</protein>
<dbReference type="InterPro" id="IPR011234">
    <property type="entry name" value="Fumarylacetoacetase-like_C"/>
</dbReference>
<evidence type="ECO:0000259" key="2">
    <source>
        <dbReference type="Pfam" id="PF01557"/>
    </source>
</evidence>
<dbReference type="Pfam" id="PF01557">
    <property type="entry name" value="FAA_hydrolase"/>
    <property type="match status" value="1"/>
</dbReference>
<evidence type="ECO:0000313" key="3">
    <source>
        <dbReference type="EMBL" id="ODN43443.1"/>
    </source>
</evidence>
<evidence type="ECO:0000256" key="1">
    <source>
        <dbReference type="ARBA" id="ARBA00022723"/>
    </source>
</evidence>
<accession>A0ABX3A4U1</accession>
<organism evidence="3 4">
    <name type="scientific">Piscirickettsia litoralis</name>
    <dbReference type="NCBI Taxonomy" id="1891921"/>
    <lineage>
        <taxon>Bacteria</taxon>
        <taxon>Pseudomonadati</taxon>
        <taxon>Pseudomonadota</taxon>
        <taxon>Gammaproteobacteria</taxon>
        <taxon>Thiotrichales</taxon>
        <taxon>Piscirickettsiaceae</taxon>
        <taxon>Piscirickettsia</taxon>
    </lineage>
</organism>
<proteinExistence type="predicted"/>
<sequence>MKYQHTDIHQQILDFPPGKVVCVGRNYVDHIRELKNTIPTSPLLFIKPASSIINLTTPIQWPKEYGACHYELELALLITQTISKAKPQDIQLNQFYYGLAIDLTLRDLQSQLKEKGHPWEKAKAFDGSCVLSPFIHSQEIKQLDNIEFKLSINNELRQHGFTQQMITAIPKLITEASRFFTLEPGDVLLTGTPAGVGPLNPGDRLDFSLNDYRFSDTATVML</sequence>
<evidence type="ECO:0000313" key="4">
    <source>
        <dbReference type="Proteomes" id="UP000094329"/>
    </source>
</evidence>
<dbReference type="Gene3D" id="3.90.850.10">
    <property type="entry name" value="Fumarylacetoacetase-like, C-terminal domain"/>
    <property type="match status" value="1"/>
</dbReference>
<keyword evidence="4" id="KW-1185">Reference proteome</keyword>
<dbReference type="EMBL" id="MDTU01000001">
    <property type="protein sequence ID" value="ODN43443.1"/>
    <property type="molecule type" value="Genomic_DNA"/>
</dbReference>
<dbReference type="SUPFAM" id="SSF56529">
    <property type="entry name" value="FAH"/>
    <property type="match status" value="1"/>
</dbReference>
<gene>
    <name evidence="3" type="ORF">BGC07_11580</name>
</gene>
<keyword evidence="1" id="KW-0479">Metal-binding</keyword>
<reference evidence="3 4" key="1">
    <citation type="submission" date="2016-08" db="EMBL/GenBank/DDBJ databases">
        <title>Draft genome sequence of Candidatus Piscirickettsia litoralis, from seawater.</title>
        <authorList>
            <person name="Wan X."/>
            <person name="Lee A.J."/>
            <person name="Hou S."/>
            <person name="Donachie S.P."/>
        </authorList>
    </citation>
    <scope>NUCLEOTIDE SEQUENCE [LARGE SCALE GENOMIC DNA]</scope>
    <source>
        <strain evidence="3 4">Y2</strain>
    </source>
</reference>
<name>A0ABX3A4U1_9GAMM</name>
<dbReference type="PANTHER" id="PTHR11820">
    <property type="entry name" value="ACYLPYRUVASE"/>
    <property type="match status" value="1"/>
</dbReference>
<comment type="caution">
    <text evidence="3">The sequence shown here is derived from an EMBL/GenBank/DDBJ whole genome shotgun (WGS) entry which is preliminary data.</text>
</comment>
<dbReference type="NCBIfam" id="NF007967">
    <property type="entry name" value="PRK10691.1"/>
    <property type="match status" value="1"/>
</dbReference>
<feature type="domain" description="Fumarylacetoacetase-like C-terminal" evidence="2">
    <location>
        <begin position="19"/>
        <end position="209"/>
    </location>
</feature>